<feature type="transmembrane region" description="Helical" evidence="1">
    <location>
        <begin position="137"/>
        <end position="156"/>
    </location>
</feature>
<dbReference type="EMBL" id="DVJP01000050">
    <property type="protein sequence ID" value="HIS76709.1"/>
    <property type="molecule type" value="Genomic_DNA"/>
</dbReference>
<evidence type="ECO:0000313" key="2">
    <source>
        <dbReference type="EMBL" id="HIS76709.1"/>
    </source>
</evidence>
<dbReference type="Proteomes" id="UP000824002">
    <property type="component" value="Unassembled WGS sequence"/>
</dbReference>
<keyword evidence="1" id="KW-1133">Transmembrane helix</keyword>
<evidence type="ECO:0000256" key="1">
    <source>
        <dbReference type="SAM" id="Phobius"/>
    </source>
</evidence>
<evidence type="ECO:0008006" key="4">
    <source>
        <dbReference type="Google" id="ProtNLM"/>
    </source>
</evidence>
<organism evidence="2 3">
    <name type="scientific">Candidatus Merdivicinus excrementipullorum</name>
    <dbReference type="NCBI Taxonomy" id="2840867"/>
    <lineage>
        <taxon>Bacteria</taxon>
        <taxon>Bacillati</taxon>
        <taxon>Bacillota</taxon>
        <taxon>Clostridia</taxon>
        <taxon>Eubacteriales</taxon>
        <taxon>Oscillospiraceae</taxon>
        <taxon>Oscillospiraceae incertae sedis</taxon>
        <taxon>Candidatus Merdivicinus</taxon>
    </lineage>
</organism>
<reference evidence="2" key="2">
    <citation type="journal article" date="2021" name="PeerJ">
        <title>Extensive microbial diversity within the chicken gut microbiome revealed by metagenomics and culture.</title>
        <authorList>
            <person name="Gilroy R."/>
            <person name="Ravi A."/>
            <person name="Getino M."/>
            <person name="Pursley I."/>
            <person name="Horton D.L."/>
            <person name="Alikhan N.F."/>
            <person name="Baker D."/>
            <person name="Gharbi K."/>
            <person name="Hall N."/>
            <person name="Watson M."/>
            <person name="Adriaenssens E.M."/>
            <person name="Foster-Nyarko E."/>
            <person name="Jarju S."/>
            <person name="Secka A."/>
            <person name="Antonio M."/>
            <person name="Oren A."/>
            <person name="Chaudhuri R.R."/>
            <person name="La Ragione R."/>
            <person name="Hildebrand F."/>
            <person name="Pallen M.J."/>
        </authorList>
    </citation>
    <scope>NUCLEOTIDE SEQUENCE</scope>
    <source>
        <strain evidence="2">CHK199-13235</strain>
    </source>
</reference>
<keyword evidence="1" id="KW-0812">Transmembrane</keyword>
<comment type="caution">
    <text evidence="2">The sequence shown here is derived from an EMBL/GenBank/DDBJ whole genome shotgun (WGS) entry which is preliminary data.</text>
</comment>
<keyword evidence="1" id="KW-0472">Membrane</keyword>
<accession>A0A9D1FNC2</accession>
<proteinExistence type="predicted"/>
<feature type="transmembrane region" description="Helical" evidence="1">
    <location>
        <begin position="20"/>
        <end position="47"/>
    </location>
</feature>
<dbReference type="AlphaFoldDB" id="A0A9D1FNC2"/>
<gene>
    <name evidence="2" type="ORF">IAB51_07845</name>
</gene>
<protein>
    <recommendedName>
        <fullName evidence="4">DUF3592 domain-containing protein</fullName>
    </recommendedName>
</protein>
<evidence type="ECO:0000313" key="3">
    <source>
        <dbReference type="Proteomes" id="UP000824002"/>
    </source>
</evidence>
<reference evidence="2" key="1">
    <citation type="submission" date="2020-10" db="EMBL/GenBank/DDBJ databases">
        <authorList>
            <person name="Gilroy R."/>
        </authorList>
    </citation>
    <scope>NUCLEOTIDE SEQUENCE</scope>
    <source>
        <strain evidence="2">CHK199-13235</strain>
    </source>
</reference>
<name>A0A9D1FNC2_9FIRM</name>
<sequence>MNDRVTLSEAIEILAGYGPAIWLGVLAAAVTFIVEIILCAKGVLFAGGEQKIKRAKKKGNVTLGTLKDFHYKDREPEGKTANRLYTGIYEYTVDGVTRTKRITLSGTKPPYTLYFYYTSTPEHVFSQYDTGKNPLKILLYIIPVLAAYIVMTALGFRP</sequence>